<evidence type="ECO:0000313" key="2">
    <source>
        <dbReference type="Proteomes" id="UP000504637"/>
    </source>
</evidence>
<dbReference type="PANTHER" id="PTHR37490:SF2">
    <property type="match status" value="1"/>
</dbReference>
<reference evidence="3" key="2">
    <citation type="submission" date="2020-04" db="EMBL/GenBank/DDBJ databases">
        <authorList>
            <consortium name="NCBI Genome Project"/>
        </authorList>
    </citation>
    <scope>NUCLEOTIDE SEQUENCE</scope>
    <source>
        <strain evidence="3">CBS 342.82</strain>
    </source>
</reference>
<reference evidence="3" key="1">
    <citation type="submission" date="2020-01" db="EMBL/GenBank/DDBJ databases">
        <authorList>
            <consortium name="DOE Joint Genome Institute"/>
            <person name="Haridas S."/>
            <person name="Albert R."/>
            <person name="Binder M."/>
            <person name="Bloem J."/>
            <person name="Labutti K."/>
            <person name="Salamov A."/>
            <person name="Andreopoulos B."/>
            <person name="Baker S.E."/>
            <person name="Barry K."/>
            <person name="Bills G."/>
            <person name="Bluhm B.H."/>
            <person name="Cannon C."/>
            <person name="Castanera R."/>
            <person name="Culley D.E."/>
            <person name="Daum C."/>
            <person name="Ezra D."/>
            <person name="Gonzalez J.B."/>
            <person name="Henrissat B."/>
            <person name="Kuo A."/>
            <person name="Liang C."/>
            <person name="Lipzen A."/>
            <person name="Lutzoni F."/>
            <person name="Magnuson J."/>
            <person name="Mondo S."/>
            <person name="Nolan M."/>
            <person name="Ohm R."/>
            <person name="Pangilinan J."/>
            <person name="Park H.-J."/>
            <person name="Ramirez L."/>
            <person name="Alfaro M."/>
            <person name="Sun H."/>
            <person name="Tritt A."/>
            <person name="Yoshinaga Y."/>
            <person name="Zwiers L.-H."/>
            <person name="Turgeon B.G."/>
            <person name="Goodwin S.B."/>
            <person name="Spatafora J.W."/>
            <person name="Crous P.W."/>
            <person name="Grigoriev I.V."/>
        </authorList>
    </citation>
    <scope>NUCLEOTIDE SEQUENCE</scope>
    <source>
        <strain evidence="3">CBS 342.82</strain>
    </source>
</reference>
<feature type="signal peptide" evidence="1">
    <location>
        <begin position="1"/>
        <end position="22"/>
    </location>
</feature>
<proteinExistence type="predicted"/>
<protein>
    <submittedName>
        <fullName evidence="3">Uncharacterized protein</fullName>
    </submittedName>
</protein>
<organism evidence="3">
    <name type="scientific">Dissoconium aciculare CBS 342.82</name>
    <dbReference type="NCBI Taxonomy" id="1314786"/>
    <lineage>
        <taxon>Eukaryota</taxon>
        <taxon>Fungi</taxon>
        <taxon>Dikarya</taxon>
        <taxon>Ascomycota</taxon>
        <taxon>Pezizomycotina</taxon>
        <taxon>Dothideomycetes</taxon>
        <taxon>Dothideomycetidae</taxon>
        <taxon>Mycosphaerellales</taxon>
        <taxon>Dissoconiaceae</taxon>
        <taxon>Dissoconium</taxon>
    </lineage>
</organism>
<dbReference type="Pfam" id="PF11913">
    <property type="entry name" value="DUF3431"/>
    <property type="match status" value="1"/>
</dbReference>
<dbReference type="PANTHER" id="PTHR37490">
    <property type="entry name" value="EXPRESSED PROTEIN"/>
    <property type="match status" value="1"/>
</dbReference>
<dbReference type="GeneID" id="54358953"/>
<sequence>MWAAAIASFFVFSLLAWPSAQNYRLHGNTATLLDSYYAKTPLSFERSRIQQSQDAKLPDDKVIVMARTQSEHTEWVAENLSGWHSAIYNVDNTSAALHTPLNKGREANAYLLFLIQHYHNLPSIIVFLHAHRDTWPAAWHNDAPAYDNVKVLDALKLDYVRSQGYVNLRCNWIPGCPDELQYKREQKTTGNLTLDVQNAKENVENKLPDVWRHFFGEDSEVPEVIAAACCAQFAVTREQVLQRPRSDYVRMHRWLMETEFSDQLSGTLMEYLWHIIFGQEPVHCPQMGACYKDVFGKDEW</sequence>
<dbReference type="Proteomes" id="UP000504637">
    <property type="component" value="Unplaced"/>
</dbReference>
<dbReference type="AlphaFoldDB" id="A0A6J3M9G8"/>
<dbReference type="RefSeq" id="XP_033461300.1">
    <property type="nucleotide sequence ID" value="XM_033601153.1"/>
</dbReference>
<evidence type="ECO:0000256" key="1">
    <source>
        <dbReference type="SAM" id="SignalP"/>
    </source>
</evidence>
<evidence type="ECO:0000313" key="3">
    <source>
        <dbReference type="RefSeq" id="XP_033461300.1"/>
    </source>
</evidence>
<reference evidence="3" key="3">
    <citation type="submission" date="2025-08" db="UniProtKB">
        <authorList>
            <consortium name="RefSeq"/>
        </authorList>
    </citation>
    <scope>IDENTIFICATION</scope>
    <source>
        <strain evidence="3">CBS 342.82</strain>
    </source>
</reference>
<keyword evidence="2" id="KW-1185">Reference proteome</keyword>
<dbReference type="InterPro" id="IPR021838">
    <property type="entry name" value="DUF3431"/>
</dbReference>
<gene>
    <name evidence="3" type="ORF">K489DRAFT_316307</name>
</gene>
<feature type="chain" id="PRO_5026765197" evidence="1">
    <location>
        <begin position="23"/>
        <end position="300"/>
    </location>
</feature>
<name>A0A6J3M9G8_9PEZI</name>
<keyword evidence="1" id="KW-0732">Signal</keyword>
<accession>A0A6J3M9G8</accession>
<dbReference type="OrthoDB" id="426718at2759"/>